<evidence type="ECO:0000259" key="3">
    <source>
        <dbReference type="Pfam" id="PF18312"/>
    </source>
</evidence>
<dbReference type="InterPro" id="IPR036249">
    <property type="entry name" value="Thioredoxin-like_sf"/>
</dbReference>
<keyword evidence="1" id="KW-0732">Signal</keyword>
<dbReference type="Pfam" id="PF13462">
    <property type="entry name" value="Thioredoxin_4"/>
    <property type="match status" value="1"/>
</dbReference>
<dbReference type="InterPro" id="IPR012336">
    <property type="entry name" value="Thioredoxin-like_fold"/>
</dbReference>
<evidence type="ECO:0000313" key="4">
    <source>
        <dbReference type="EMBL" id="AKN19702.1"/>
    </source>
</evidence>
<dbReference type="EMBL" id="KP868646">
    <property type="protein sequence ID" value="AKN19702.1"/>
    <property type="molecule type" value="Genomic_DNA"/>
</dbReference>
<dbReference type="CDD" id="cd03023">
    <property type="entry name" value="DsbA_Com1_like"/>
    <property type="match status" value="1"/>
</dbReference>
<feature type="domain" description="Thioredoxin-like fold" evidence="2">
    <location>
        <begin position="96"/>
        <end position="231"/>
    </location>
</feature>
<accession>A0A0K0NPT5</accession>
<evidence type="ECO:0000256" key="1">
    <source>
        <dbReference type="SAM" id="SignalP"/>
    </source>
</evidence>
<organism evidence="4">
    <name type="scientific">Enterobacter cloacae</name>
    <dbReference type="NCBI Taxonomy" id="550"/>
    <lineage>
        <taxon>Bacteria</taxon>
        <taxon>Pseudomonadati</taxon>
        <taxon>Pseudomonadota</taxon>
        <taxon>Gammaproteobacteria</taxon>
        <taxon>Enterobacterales</taxon>
        <taxon>Enterobacteriaceae</taxon>
        <taxon>Enterobacter</taxon>
        <taxon>Enterobacter cloacae complex</taxon>
    </lineage>
</organism>
<dbReference type="GO" id="GO:0016853">
    <property type="term" value="F:isomerase activity"/>
    <property type="evidence" value="ECO:0007669"/>
    <property type="project" value="UniProtKB-KW"/>
</dbReference>
<feature type="signal peptide" evidence="1">
    <location>
        <begin position="1"/>
        <end position="24"/>
    </location>
</feature>
<reference evidence="4" key="1">
    <citation type="journal article" date="2015" name="Antimicrob. Agents Chemother.">
        <title>Characterization of an Enterobacter cloacae Strain Producing both KPC and NDM Carbapenemases by Whole-Genome Sequencing.</title>
        <authorList>
            <person name="Wu W."/>
            <person name="Feng Y."/>
            <person name="Carattoli A."/>
            <person name="Zong Z."/>
        </authorList>
    </citation>
    <scope>NUCLEOTIDE SEQUENCE</scope>
    <source>
        <strain evidence="4">WCHECl-14653</strain>
        <plasmid evidence="4">pKPC2-EC14653</plasmid>
    </source>
</reference>
<geneLocation type="plasmid" evidence="4">
    <name>pKPC2-EC14653</name>
</geneLocation>
<feature type="domain" description="Copper resistance protein ScsC N-terminal" evidence="3">
    <location>
        <begin position="37"/>
        <end position="70"/>
    </location>
</feature>
<gene>
    <name evidence="4" type="ORF">pKPC2_EC14653_00099</name>
</gene>
<keyword evidence="4" id="KW-0413">Isomerase</keyword>
<dbReference type="Gene3D" id="3.40.30.10">
    <property type="entry name" value="Glutaredoxin"/>
    <property type="match status" value="1"/>
</dbReference>
<evidence type="ECO:0000259" key="2">
    <source>
        <dbReference type="Pfam" id="PF13462"/>
    </source>
</evidence>
<dbReference type="InterPro" id="IPR041205">
    <property type="entry name" value="ScsC_N"/>
</dbReference>
<dbReference type="AlphaFoldDB" id="A0A0K0NPT5"/>
<dbReference type="Pfam" id="PF18312">
    <property type="entry name" value="ScsC_N"/>
    <property type="match status" value="1"/>
</dbReference>
<feature type="chain" id="PRO_5005451416" evidence="1">
    <location>
        <begin position="25"/>
        <end position="263"/>
    </location>
</feature>
<sequence length="263" mass="29343">MKFKFGLYFLLPFISAVAFNTSFAQNNEPDKTFSAAQEKRIGEIAADYLRAHPEILIQMSEKLQQEQEAKQTRGLKSTALEQQANILGNKNIPSWGPGDGKVMVVEFFDYQCIWCSRFAPELEKVIGSNTDVRYFFMEWPVFGSRWPASLLAAKTGLQVWKEKGSEAYRSYHNAVYGTGLNEGKLTQEIIEKVSGHIKFKQNTIDEINTTLKNINDIATATGLTGTPGIIVMPVKGATEENVTVFSGMTEAQNVQAAINKSRQ</sequence>
<name>A0A0K0NPT5_ENTCL</name>
<protein>
    <submittedName>
        <fullName evidence="4">Protein-disulfide isomerase</fullName>
    </submittedName>
</protein>
<keyword evidence="4" id="KW-0614">Plasmid</keyword>
<dbReference type="RefSeq" id="WP_075606913.1">
    <property type="nucleotide sequence ID" value="NZ_KP868646.1"/>
</dbReference>
<dbReference type="SUPFAM" id="SSF52833">
    <property type="entry name" value="Thioredoxin-like"/>
    <property type="match status" value="1"/>
</dbReference>
<proteinExistence type="predicted"/>